<feature type="transmembrane region" description="Helical" evidence="2">
    <location>
        <begin position="20"/>
        <end position="42"/>
    </location>
</feature>
<comment type="similarity">
    <text evidence="1">Belongs to the polysaccharide synthase family.</text>
</comment>
<keyword evidence="2" id="KW-0472">Membrane</keyword>
<feature type="transmembrane region" description="Helical" evidence="2">
    <location>
        <begin position="87"/>
        <end position="108"/>
    </location>
</feature>
<evidence type="ECO:0000256" key="1">
    <source>
        <dbReference type="ARBA" id="ARBA00007430"/>
    </source>
</evidence>
<feature type="transmembrane region" description="Helical" evidence="2">
    <location>
        <begin position="120"/>
        <end position="145"/>
    </location>
</feature>
<accession>A0A0C1ZP68</accession>
<organism evidence="4 5">
    <name type="scientific">Enhygromyxa salina</name>
    <dbReference type="NCBI Taxonomy" id="215803"/>
    <lineage>
        <taxon>Bacteria</taxon>
        <taxon>Pseudomonadati</taxon>
        <taxon>Myxococcota</taxon>
        <taxon>Polyangia</taxon>
        <taxon>Nannocystales</taxon>
        <taxon>Nannocystaceae</taxon>
        <taxon>Enhygromyxa</taxon>
    </lineage>
</organism>
<dbReference type="PANTHER" id="PTHR43318">
    <property type="entry name" value="UDP-N-ACETYLGLUCOSAMINE 4,6-DEHYDRATASE"/>
    <property type="match status" value="1"/>
</dbReference>
<dbReference type="AlphaFoldDB" id="A0A0C1ZP68"/>
<dbReference type="EMBL" id="JMCC02000002">
    <property type="protein sequence ID" value="KIG19359.1"/>
    <property type="molecule type" value="Genomic_DNA"/>
</dbReference>
<proteinExistence type="inferred from homology"/>
<evidence type="ECO:0000313" key="5">
    <source>
        <dbReference type="Proteomes" id="UP000031599"/>
    </source>
</evidence>
<feature type="domain" description="Polysaccharide biosynthesis protein CapD-like" evidence="3">
    <location>
        <begin position="303"/>
        <end position="570"/>
    </location>
</feature>
<evidence type="ECO:0000259" key="3">
    <source>
        <dbReference type="Pfam" id="PF02719"/>
    </source>
</evidence>
<dbReference type="Pfam" id="PF13727">
    <property type="entry name" value="CoA_binding_3"/>
    <property type="match status" value="1"/>
</dbReference>
<keyword evidence="2" id="KW-0812">Transmembrane</keyword>
<dbReference type="Proteomes" id="UP000031599">
    <property type="component" value="Unassembled WGS sequence"/>
</dbReference>
<dbReference type="SUPFAM" id="SSF51735">
    <property type="entry name" value="NAD(P)-binding Rossmann-fold domains"/>
    <property type="match status" value="2"/>
</dbReference>
<dbReference type="InterPro" id="IPR051203">
    <property type="entry name" value="Polysaccharide_Synthase-Rel"/>
</dbReference>
<gene>
    <name evidence="4" type="ORF">DB30_02640</name>
</gene>
<dbReference type="Gene3D" id="3.40.50.720">
    <property type="entry name" value="NAD(P)-binding Rossmann-like Domain"/>
    <property type="match status" value="2"/>
</dbReference>
<protein>
    <submittedName>
        <fullName evidence="4">UDP-N-acetylglucosamine 4,6-dehydratase</fullName>
    </submittedName>
</protein>
<evidence type="ECO:0000313" key="4">
    <source>
        <dbReference type="EMBL" id="KIG19359.1"/>
    </source>
</evidence>
<name>A0A0C1ZP68_9BACT</name>
<reference evidence="4 5" key="1">
    <citation type="submission" date="2014-12" db="EMBL/GenBank/DDBJ databases">
        <title>Genome assembly of Enhygromyxa salina DSM 15201.</title>
        <authorList>
            <person name="Sharma G."/>
            <person name="Subramanian S."/>
        </authorList>
    </citation>
    <scope>NUCLEOTIDE SEQUENCE [LARGE SCALE GENOMIC DNA]</scope>
    <source>
        <strain evidence="4 5">DSM 15201</strain>
    </source>
</reference>
<dbReference type="InterPro" id="IPR036291">
    <property type="entry name" value="NAD(P)-bd_dom_sf"/>
</dbReference>
<dbReference type="CDD" id="cd05237">
    <property type="entry name" value="UDP_invert_4-6DH_SDR_e"/>
    <property type="match status" value="1"/>
</dbReference>
<sequence length="659" mass="71294">MRVIQRLRASASTKLALRRLARILLDLGVLAVALWLAFALRFDWNIPIPWMRRMLLVMPWVLLCQYLALVIFNVPRCSWQHFGFAELGRLGAAIALSGVLLLVARFTAPSIAAVVPSATHVLVPIGAAAADVVLAFVGLAALRAIRRGTSERGRKRPSTGAPTRLILVGAGDAGIAVARALGSRADLDAVAFVDDDPSKQGTRIHGVPVRGQVSELASVCSHYQIDEVLICVARANGGLVRRVTRDVEQLGLPVKMIPNVAEFVDGSVAVQRIRKVALEDLLRRDPVQLDDAAIARDLADRTVLVSGAGGSIGSELCRQVCRYGPRRMILVERSENALFEIHRELRSKFPGIELTPALVDITEREQLRRVFATWRPAVVIHAAAHKHVPMLEYNPGAGILNNVVGTRTIAELAGDYEAASFVMISTDKAVRPRSIMGASKRCAELLIQRLARLQRRTKYTIVRFGNVLGSNGSVVPIFKAQIANMAPVTVTHPDMERYFMTIPEASQLVLQAASMGSGGEIFILDMGEPVRILDLANDLIRLCGLVPGEDIPIEFTGLRPGEKLREELCGVAGLEPTSHASILCEREATWLRAERLEGDLAELIAVAERGEAAAIRVALRAMLPDFDDGEAGDCPGRATQTSQTAVGAGMLPALSVAHV</sequence>
<dbReference type="PANTHER" id="PTHR43318:SF1">
    <property type="entry name" value="POLYSACCHARIDE BIOSYNTHESIS PROTEIN EPSC-RELATED"/>
    <property type="match status" value="1"/>
</dbReference>
<keyword evidence="2" id="KW-1133">Transmembrane helix</keyword>
<dbReference type="Pfam" id="PF02719">
    <property type="entry name" value="Polysacc_synt_2"/>
    <property type="match status" value="1"/>
</dbReference>
<comment type="caution">
    <text evidence="4">The sequence shown here is derived from an EMBL/GenBank/DDBJ whole genome shotgun (WGS) entry which is preliminary data.</text>
</comment>
<dbReference type="RefSeq" id="WP_052546025.1">
    <property type="nucleotide sequence ID" value="NZ_JMCC02000002.1"/>
</dbReference>
<evidence type="ECO:0000256" key="2">
    <source>
        <dbReference type="SAM" id="Phobius"/>
    </source>
</evidence>
<feature type="transmembrane region" description="Helical" evidence="2">
    <location>
        <begin position="54"/>
        <end position="75"/>
    </location>
</feature>
<dbReference type="InterPro" id="IPR003869">
    <property type="entry name" value="Polysac_CapD-like"/>
</dbReference>